<keyword evidence="10" id="KW-0498">Mitosis</keyword>
<evidence type="ECO:0000256" key="13">
    <source>
        <dbReference type="ARBA" id="ARBA00022892"/>
    </source>
</evidence>
<keyword evidence="27" id="KW-1185">Reference proteome</keyword>
<keyword evidence="12" id="KW-0995">Kinetochore</keyword>
<evidence type="ECO:0000256" key="3">
    <source>
        <dbReference type="ARBA" id="ARBA00004629"/>
    </source>
</evidence>
<keyword evidence="15" id="KW-0007">Acetylation</keyword>
<comment type="subcellular location">
    <subcellularLocation>
        <location evidence="3">Chromosome</location>
        <location evidence="3">Centromere</location>
        <location evidence="3">Kinetochore</location>
    </subcellularLocation>
    <subcellularLocation>
        <location evidence="1">Cytoplasm</location>
        <location evidence="1">Cytoskeleton</location>
        <location evidence="1">Spindle</location>
    </subcellularLocation>
    <subcellularLocation>
        <location evidence="2">Endoplasmic reticulum membrane</location>
        <topology evidence="2">Peripheral membrane protein</topology>
    </subcellularLocation>
</comment>
<evidence type="ECO:0000256" key="6">
    <source>
        <dbReference type="ARBA" id="ARBA00022454"/>
    </source>
</evidence>
<dbReference type="InterPro" id="IPR055148">
    <property type="entry name" value="ZW10_C_2"/>
</dbReference>
<evidence type="ECO:0000256" key="20">
    <source>
        <dbReference type="ARBA" id="ARBA00023328"/>
    </source>
</evidence>
<dbReference type="GO" id="GO:0005634">
    <property type="term" value="C:nucleus"/>
    <property type="evidence" value="ECO:0007669"/>
    <property type="project" value="InterPro"/>
</dbReference>
<evidence type="ECO:0000256" key="12">
    <source>
        <dbReference type="ARBA" id="ARBA00022838"/>
    </source>
</evidence>
<dbReference type="Ensembl" id="ENSLCNT00005016701.1">
    <property type="protein sequence ID" value="ENSLCNP00005014930.1"/>
    <property type="gene ID" value="ENSLCNG00005009739.1"/>
</dbReference>
<feature type="coiled-coil region" evidence="23">
    <location>
        <begin position="17"/>
        <end position="83"/>
    </location>
</feature>
<dbReference type="InterPro" id="IPR046362">
    <property type="entry name" value="Zw10/DSL1_C_sf"/>
</dbReference>
<dbReference type="GO" id="GO:0007094">
    <property type="term" value="P:mitotic spindle assembly checkpoint signaling"/>
    <property type="evidence" value="ECO:0007669"/>
    <property type="project" value="TreeGrafter"/>
</dbReference>
<dbReference type="Pfam" id="PF00089">
    <property type="entry name" value="Trypsin"/>
    <property type="match status" value="1"/>
</dbReference>
<dbReference type="Pfam" id="PF06248">
    <property type="entry name" value="Zw10_N"/>
    <property type="match status" value="1"/>
</dbReference>
<evidence type="ECO:0000256" key="24">
    <source>
        <dbReference type="SAM" id="MobiDB-lite"/>
    </source>
</evidence>
<evidence type="ECO:0000313" key="27">
    <source>
        <dbReference type="Proteomes" id="UP000472241"/>
    </source>
</evidence>
<keyword evidence="9" id="KW-0132">Cell division</keyword>
<dbReference type="FunFam" id="1.10.357.150:FF:000001">
    <property type="entry name" value="centromere/kinetochore protein zw10 homolog"/>
    <property type="match status" value="1"/>
</dbReference>
<evidence type="ECO:0000256" key="15">
    <source>
        <dbReference type="ARBA" id="ARBA00022990"/>
    </source>
</evidence>
<evidence type="ECO:0000313" key="26">
    <source>
        <dbReference type="Ensembl" id="ENSLCNP00005014930.1"/>
    </source>
</evidence>
<evidence type="ECO:0000256" key="16">
    <source>
        <dbReference type="ARBA" id="ARBA00023054"/>
    </source>
</evidence>
<evidence type="ECO:0000256" key="2">
    <source>
        <dbReference type="ARBA" id="ARBA00004406"/>
    </source>
</evidence>
<keyword evidence="19" id="KW-0131">Cell cycle</keyword>
<dbReference type="InterPro" id="IPR009361">
    <property type="entry name" value="Zw10_N"/>
</dbReference>
<dbReference type="GO" id="GO:0004252">
    <property type="term" value="F:serine-type endopeptidase activity"/>
    <property type="evidence" value="ECO:0007669"/>
    <property type="project" value="InterPro"/>
</dbReference>
<dbReference type="Gene3D" id="2.40.10.10">
    <property type="entry name" value="Trypsin-like serine proteases"/>
    <property type="match status" value="1"/>
</dbReference>
<keyword evidence="6" id="KW-0158">Chromosome</keyword>
<evidence type="ECO:0000256" key="9">
    <source>
        <dbReference type="ARBA" id="ARBA00022618"/>
    </source>
</evidence>
<dbReference type="InterPro" id="IPR048344">
    <property type="entry name" value="Zw10_middle"/>
</dbReference>
<evidence type="ECO:0000256" key="14">
    <source>
        <dbReference type="ARBA" id="ARBA00022927"/>
    </source>
</evidence>
<dbReference type="GO" id="GO:0005819">
    <property type="term" value="C:spindle"/>
    <property type="evidence" value="ECO:0007669"/>
    <property type="project" value="UniProtKB-SubCell"/>
</dbReference>
<keyword evidence="14" id="KW-0653">Protein transport</keyword>
<keyword evidence="13" id="KW-0931">ER-Golgi transport</keyword>
<evidence type="ECO:0000256" key="1">
    <source>
        <dbReference type="ARBA" id="ARBA00004186"/>
    </source>
</evidence>
<name>A0A667HUX6_LYNCA</name>
<dbReference type="GO" id="GO:0005789">
    <property type="term" value="C:endoplasmic reticulum membrane"/>
    <property type="evidence" value="ECO:0007669"/>
    <property type="project" value="UniProtKB-SubCell"/>
</dbReference>
<dbReference type="Pfam" id="PF20666">
    <property type="entry name" value="ZW10_C"/>
    <property type="match status" value="1"/>
</dbReference>
<dbReference type="GO" id="GO:1990423">
    <property type="term" value="C:RZZ complex"/>
    <property type="evidence" value="ECO:0007669"/>
    <property type="project" value="TreeGrafter"/>
</dbReference>
<keyword evidence="5" id="KW-0813">Transport</keyword>
<evidence type="ECO:0000256" key="7">
    <source>
        <dbReference type="ARBA" id="ARBA00022490"/>
    </source>
</evidence>
<dbReference type="SUPFAM" id="SSF50494">
    <property type="entry name" value="Trypsin-like serine proteases"/>
    <property type="match status" value="1"/>
</dbReference>
<evidence type="ECO:0000256" key="5">
    <source>
        <dbReference type="ARBA" id="ARBA00022448"/>
    </source>
</evidence>
<dbReference type="SMART" id="SM00020">
    <property type="entry name" value="Tryp_SPc"/>
    <property type="match status" value="1"/>
</dbReference>
<evidence type="ECO:0000256" key="17">
    <source>
        <dbReference type="ARBA" id="ARBA00023136"/>
    </source>
</evidence>
<evidence type="ECO:0000256" key="21">
    <source>
        <dbReference type="ARBA" id="ARBA00065852"/>
    </source>
</evidence>
<feature type="domain" description="Peptidase S1" evidence="25">
    <location>
        <begin position="735"/>
        <end position="893"/>
    </location>
</feature>
<evidence type="ECO:0000256" key="10">
    <source>
        <dbReference type="ARBA" id="ARBA00022776"/>
    </source>
</evidence>
<comment type="similarity">
    <text evidence="4">Belongs to the ZW10 family.</text>
</comment>
<dbReference type="GO" id="GO:0015031">
    <property type="term" value="P:protein transport"/>
    <property type="evidence" value="ECO:0007669"/>
    <property type="project" value="UniProtKB-KW"/>
</dbReference>
<proteinExistence type="inferred from homology"/>
<evidence type="ECO:0000256" key="4">
    <source>
        <dbReference type="ARBA" id="ARBA00006245"/>
    </source>
</evidence>
<organism evidence="26 27">
    <name type="scientific">Lynx canadensis</name>
    <name type="common">Canada lynx</name>
    <name type="synonym">Felis canadensis</name>
    <dbReference type="NCBI Taxonomy" id="61383"/>
    <lineage>
        <taxon>Eukaryota</taxon>
        <taxon>Metazoa</taxon>
        <taxon>Chordata</taxon>
        <taxon>Craniata</taxon>
        <taxon>Vertebrata</taxon>
        <taxon>Euteleostomi</taxon>
        <taxon>Mammalia</taxon>
        <taxon>Eutheria</taxon>
        <taxon>Laurasiatheria</taxon>
        <taxon>Carnivora</taxon>
        <taxon>Feliformia</taxon>
        <taxon>Felidae</taxon>
        <taxon>Felinae</taxon>
        <taxon>Lynx</taxon>
    </lineage>
</organism>
<evidence type="ECO:0000256" key="19">
    <source>
        <dbReference type="ARBA" id="ARBA00023306"/>
    </source>
</evidence>
<dbReference type="Pfam" id="PF22766">
    <property type="entry name" value="ZW10_C2"/>
    <property type="match status" value="1"/>
</dbReference>
<sequence>MASFVTEVLAHSGRLEKEDLGTRISRLTRRVEEIKGEVCTMISKKYSEFLPSMQSAQDLVTQVDKLSEDIDLLKSRIESEVRRDLHVSTAEFTDLKQQLERDSVVLNLLKQLQEFSSAIEEYNCALTEKKYVTAAQCLEEAQKCLKLLKSRKCFDLKMLKSLSMELTIQKQNILYHLGEEWQKLIVWKFPPSKDTSNLESCLQTELHLCIEQSQKEEKTPGPPISSVLLAFSILGELQMKLKSFGQMLLKYILRPLASCPSLYAVVESQPNIISIRFESVMTDLEHPSPSEVFAKIRLVLEVLQKHLLDLPLDTDLENEKPSEIILAELLGDMIWEDLSECLIKNCLVYSIPTNSSKLQQYEEIIQSTEEFENALKEMRFLKGDTTDLLKYARNINSHFANKKCQDVIVAARNLMTSDIHNTVKITADSKISVPDLPSPQKDDKSAVQKMSTTQYNEVVNLEPENTLDQHSFSLPTCRISESVKQLMELAYQTLLEATTSSDQCAVQLFYSVRNIFHLFHDVVPTYHKENLQKLPQLAAIHHNNCMYIAHHLLTLGHQFRLRLAPILCDGTTTFVDLVPGFRRLGTECFLAQMRAQKGELLERLSSARNFSNMDDEENYSAASKAVRQVLHQLKRLGIVWQDVLPVNIYCKAMGTLLNTAVSEIIGRITALEDISTEDGDRLYSLCKTVVDEGPQVFAPLSEESKNKKYQEEVPVYVPKWMPFKELMMMLQASLQEIGDRFRLSRLSSWRVYTGLVSHSAVRPHQGAVVERIIPHPLYSTQNHDYDVALLQLRTPLNFSDTVGAVCLPAEKQDFPRGSQCWVSGWGHTDPSHSESAPRALGTKGVGSGGASSPKVTHLYLPCPPPPLGQMAVPTPFFSGVIVGLSLPCLGLPGRTPPEFPLKPGLLYPCPFSGLLHS</sequence>
<keyword evidence="20" id="KW-0137">Centromere</keyword>
<keyword evidence="8" id="KW-0597">Phosphoprotein</keyword>
<reference evidence="26" key="2">
    <citation type="submission" date="2025-09" db="UniProtKB">
        <authorList>
            <consortium name="Ensembl"/>
        </authorList>
    </citation>
    <scope>IDENTIFICATION</scope>
</reference>
<gene>
    <name evidence="26" type="primary">ZW10</name>
</gene>
<keyword evidence="18" id="KW-0206">Cytoskeleton</keyword>
<dbReference type="InterPro" id="IPR048343">
    <property type="entry name" value="ZW10_C"/>
</dbReference>
<dbReference type="PANTHER" id="PTHR12205">
    <property type="entry name" value="CENTROMERE/KINETOCHORE PROTEIN ZW10"/>
    <property type="match status" value="1"/>
</dbReference>
<dbReference type="Pfam" id="PF20665">
    <property type="entry name" value="Zw10_middle"/>
    <property type="match status" value="1"/>
</dbReference>
<dbReference type="InterPro" id="IPR043504">
    <property type="entry name" value="Peptidase_S1_PA_chymotrypsin"/>
</dbReference>
<accession>A0A667HUX6</accession>
<dbReference type="InterPro" id="IPR001254">
    <property type="entry name" value="Trypsin_dom"/>
</dbReference>
<dbReference type="GO" id="GO:0051301">
    <property type="term" value="P:cell division"/>
    <property type="evidence" value="ECO:0007669"/>
    <property type="project" value="UniProtKB-KW"/>
</dbReference>
<evidence type="ECO:0000256" key="18">
    <source>
        <dbReference type="ARBA" id="ARBA00023212"/>
    </source>
</evidence>
<keyword evidence="11" id="KW-0256">Endoplasmic reticulum</keyword>
<dbReference type="Gene3D" id="1.10.357.150">
    <property type="match status" value="1"/>
</dbReference>
<dbReference type="GO" id="GO:0006508">
    <property type="term" value="P:proteolysis"/>
    <property type="evidence" value="ECO:0007669"/>
    <property type="project" value="InterPro"/>
</dbReference>
<protein>
    <recommendedName>
        <fullName evidence="22">Centromere/kinetochore protein zw10 homolog</fullName>
    </recommendedName>
</protein>
<dbReference type="Proteomes" id="UP000472241">
    <property type="component" value="Unplaced"/>
</dbReference>
<evidence type="ECO:0000259" key="25">
    <source>
        <dbReference type="SMART" id="SM00020"/>
    </source>
</evidence>
<comment type="subunit">
    <text evidence="21">Interacts with NBAS and KNTC1/ROD; the interactions are mutually exclusive and indicative for its association in two different vesicle tethering complexes. Component of the RZZ complex composed of KNTC1/ROD, ZW10 and ZWILCH. Component of the NRZ complex composed of NBAS, ZW10 and RINT1/TIP20L; NRZ associates with SNAREs STX18, USE1L, BNIP1/SEC20L and SEC22B (the assembly has been described as syntaxin 18 complex). Interacts directly with RINT1/TIP20L bound to BNIP1/SEC20L. Interacts with C19orf25 and ZWINT. Interacts with ZFYVE1. Interacts with RAB18 and this interaction is enhanced in the presence of ZFYVE1.</text>
</comment>
<dbReference type="InterPro" id="IPR009003">
    <property type="entry name" value="Peptidase_S1_PA"/>
</dbReference>
<dbReference type="AlphaFoldDB" id="A0A667HUX6"/>
<keyword evidence="7" id="KW-0963">Cytoplasm</keyword>
<dbReference type="GO" id="GO:0006888">
    <property type="term" value="P:endoplasmic reticulum to Golgi vesicle-mediated transport"/>
    <property type="evidence" value="ECO:0007669"/>
    <property type="project" value="TreeGrafter"/>
</dbReference>
<dbReference type="PANTHER" id="PTHR12205:SF0">
    <property type="entry name" value="CENTROMERE_KINETOCHORE PROTEIN ZW10 HOMOLOG"/>
    <property type="match status" value="1"/>
</dbReference>
<keyword evidence="16 23" id="KW-0175">Coiled coil</keyword>
<evidence type="ECO:0000256" key="22">
    <source>
        <dbReference type="ARBA" id="ARBA00069312"/>
    </source>
</evidence>
<evidence type="ECO:0000256" key="11">
    <source>
        <dbReference type="ARBA" id="ARBA00022824"/>
    </source>
</evidence>
<keyword evidence="17" id="KW-0472">Membrane</keyword>
<feature type="region of interest" description="Disordered" evidence="24">
    <location>
        <begin position="829"/>
        <end position="849"/>
    </location>
</feature>
<evidence type="ECO:0000256" key="23">
    <source>
        <dbReference type="SAM" id="Coils"/>
    </source>
</evidence>
<reference evidence="26" key="1">
    <citation type="submission" date="2025-08" db="UniProtKB">
        <authorList>
            <consortium name="Ensembl"/>
        </authorList>
    </citation>
    <scope>IDENTIFICATION</scope>
</reference>
<evidence type="ECO:0000256" key="8">
    <source>
        <dbReference type="ARBA" id="ARBA00022553"/>
    </source>
</evidence>